<feature type="non-terminal residue" evidence="1">
    <location>
        <position position="1"/>
    </location>
</feature>
<proteinExistence type="predicted"/>
<organism evidence="1">
    <name type="scientific">marine metagenome</name>
    <dbReference type="NCBI Taxonomy" id="408172"/>
    <lineage>
        <taxon>unclassified sequences</taxon>
        <taxon>metagenomes</taxon>
        <taxon>ecological metagenomes</taxon>
    </lineage>
</organism>
<dbReference type="AlphaFoldDB" id="A0A383E1N0"/>
<accession>A0A383E1N0</accession>
<sequence>SQSWPRGWVARCVMRRSRCLRRYLTS</sequence>
<reference evidence="1" key="1">
    <citation type="submission" date="2018-05" db="EMBL/GenBank/DDBJ databases">
        <authorList>
            <person name="Lanie J.A."/>
            <person name="Ng W.-L."/>
            <person name="Kazmierczak K.M."/>
            <person name="Andrzejewski T.M."/>
            <person name="Davidsen T.M."/>
            <person name="Wayne K.J."/>
            <person name="Tettelin H."/>
            <person name="Glass J.I."/>
            <person name="Rusch D."/>
            <person name="Podicherti R."/>
            <person name="Tsui H.-C.T."/>
            <person name="Winkler M.E."/>
        </authorList>
    </citation>
    <scope>NUCLEOTIDE SEQUENCE</scope>
</reference>
<name>A0A383E1N0_9ZZZZ</name>
<evidence type="ECO:0000313" key="1">
    <source>
        <dbReference type="EMBL" id="SVE50474.1"/>
    </source>
</evidence>
<dbReference type="EMBL" id="UINC01221929">
    <property type="protein sequence ID" value="SVE50474.1"/>
    <property type="molecule type" value="Genomic_DNA"/>
</dbReference>
<protein>
    <submittedName>
        <fullName evidence="1">Uncharacterized protein</fullName>
    </submittedName>
</protein>
<feature type="non-terminal residue" evidence="1">
    <location>
        <position position="26"/>
    </location>
</feature>
<gene>
    <name evidence="1" type="ORF">METZ01_LOCUS503328</name>
</gene>